<comment type="caution">
    <text evidence="3">The sequence shown here is derived from an EMBL/GenBank/DDBJ whole genome shotgun (WGS) entry which is preliminary data.</text>
</comment>
<protein>
    <recommendedName>
        <fullName evidence="2">RING-type domain-containing protein</fullName>
    </recommendedName>
</protein>
<dbReference type="InterPro" id="IPR013083">
    <property type="entry name" value="Znf_RING/FYVE/PHD"/>
</dbReference>
<evidence type="ECO:0000256" key="1">
    <source>
        <dbReference type="PROSITE-ProRule" id="PRU00175"/>
    </source>
</evidence>
<evidence type="ECO:0000259" key="2">
    <source>
        <dbReference type="PROSITE" id="PS50089"/>
    </source>
</evidence>
<keyword evidence="1" id="KW-0863">Zinc-finger</keyword>
<reference evidence="3 4" key="1">
    <citation type="journal article" date="2023" name="G3 (Bethesda)">
        <title>A chromosome-length genome assembly and annotation of blackberry (Rubus argutus, cv. 'Hillquist').</title>
        <authorList>
            <person name="Bruna T."/>
            <person name="Aryal R."/>
            <person name="Dudchenko O."/>
            <person name="Sargent D.J."/>
            <person name="Mead D."/>
            <person name="Buti M."/>
            <person name="Cavallini A."/>
            <person name="Hytonen T."/>
            <person name="Andres J."/>
            <person name="Pham M."/>
            <person name="Weisz D."/>
            <person name="Mascagni F."/>
            <person name="Usai G."/>
            <person name="Natali L."/>
            <person name="Bassil N."/>
            <person name="Fernandez G.E."/>
            <person name="Lomsadze A."/>
            <person name="Armour M."/>
            <person name="Olukolu B."/>
            <person name="Poorten T."/>
            <person name="Britton C."/>
            <person name="Davik J."/>
            <person name="Ashrafi H."/>
            <person name="Aiden E.L."/>
            <person name="Borodovsky M."/>
            <person name="Worthington M."/>
        </authorList>
    </citation>
    <scope>NUCLEOTIDE SEQUENCE [LARGE SCALE GENOMIC DNA]</scope>
    <source>
        <strain evidence="3">PI 553951</strain>
    </source>
</reference>
<dbReference type="Pfam" id="PF13920">
    <property type="entry name" value="zf-C3HC4_3"/>
    <property type="match status" value="1"/>
</dbReference>
<dbReference type="AlphaFoldDB" id="A0AAW1XJG8"/>
<evidence type="ECO:0000313" key="3">
    <source>
        <dbReference type="EMBL" id="KAK9935940.1"/>
    </source>
</evidence>
<keyword evidence="1" id="KW-0479">Metal-binding</keyword>
<dbReference type="InterPro" id="IPR001841">
    <property type="entry name" value="Znf_RING"/>
</dbReference>
<gene>
    <name evidence="3" type="ORF">M0R45_012813</name>
</gene>
<organism evidence="3 4">
    <name type="scientific">Rubus argutus</name>
    <name type="common">Southern blackberry</name>
    <dbReference type="NCBI Taxonomy" id="59490"/>
    <lineage>
        <taxon>Eukaryota</taxon>
        <taxon>Viridiplantae</taxon>
        <taxon>Streptophyta</taxon>
        <taxon>Embryophyta</taxon>
        <taxon>Tracheophyta</taxon>
        <taxon>Spermatophyta</taxon>
        <taxon>Magnoliopsida</taxon>
        <taxon>eudicotyledons</taxon>
        <taxon>Gunneridae</taxon>
        <taxon>Pentapetalae</taxon>
        <taxon>rosids</taxon>
        <taxon>fabids</taxon>
        <taxon>Rosales</taxon>
        <taxon>Rosaceae</taxon>
        <taxon>Rosoideae</taxon>
        <taxon>Rosoideae incertae sedis</taxon>
        <taxon>Rubus</taxon>
    </lineage>
</organism>
<accession>A0AAW1XJG8</accession>
<keyword evidence="4" id="KW-1185">Reference proteome</keyword>
<dbReference type="EMBL" id="JBEDUW010000003">
    <property type="protein sequence ID" value="KAK9935940.1"/>
    <property type="molecule type" value="Genomic_DNA"/>
</dbReference>
<dbReference type="Proteomes" id="UP001457282">
    <property type="component" value="Unassembled WGS sequence"/>
</dbReference>
<dbReference type="PANTHER" id="PTHR46629">
    <property type="entry name" value="OS01G0917900 PROTEIN"/>
    <property type="match status" value="1"/>
</dbReference>
<dbReference type="Gene3D" id="3.30.40.10">
    <property type="entry name" value="Zinc/RING finger domain, C3HC4 (zinc finger)"/>
    <property type="match status" value="1"/>
</dbReference>
<dbReference type="PROSITE" id="PS50089">
    <property type="entry name" value="ZF_RING_2"/>
    <property type="match status" value="1"/>
</dbReference>
<keyword evidence="1" id="KW-0862">Zinc</keyword>
<sequence>MSQLSLVLQEAVRRGREARTILEVLRDQMDDGDAAGGGRRSFKQRLRFNGIGCCGAVWGFGRTATISVRDDEQLQQAQPQQQQRQLPNLSQLLILGQANTPSSDSDPDCLGPVHSGSGMNLAAALAAERHYREADEAASAAGPTAPGTPMRVSLMRLLEETETEGCDGAENNEKAAGVGGCDSVCCVCMGRKKGAAFIPCGHTFCRVCSREVWLNRGSCPLCNRTILEILDIF</sequence>
<name>A0AAW1XJG8_RUBAR</name>
<dbReference type="SUPFAM" id="SSF57850">
    <property type="entry name" value="RING/U-box"/>
    <property type="match status" value="1"/>
</dbReference>
<dbReference type="CDD" id="cd16449">
    <property type="entry name" value="RING-HC"/>
    <property type="match status" value="1"/>
</dbReference>
<feature type="domain" description="RING-type" evidence="2">
    <location>
        <begin position="185"/>
        <end position="223"/>
    </location>
</feature>
<evidence type="ECO:0000313" key="4">
    <source>
        <dbReference type="Proteomes" id="UP001457282"/>
    </source>
</evidence>
<proteinExistence type="predicted"/>
<dbReference type="SMART" id="SM00184">
    <property type="entry name" value="RING"/>
    <property type="match status" value="1"/>
</dbReference>
<dbReference type="GO" id="GO:0008270">
    <property type="term" value="F:zinc ion binding"/>
    <property type="evidence" value="ECO:0007669"/>
    <property type="project" value="UniProtKB-KW"/>
</dbReference>